<gene>
    <name evidence="4" type="ORF">P875_00010319</name>
</gene>
<dbReference type="Gene3D" id="1.10.357.70">
    <property type="entry name" value="Exocyst complex component Sec6, C-terminal domain"/>
    <property type="match status" value="1"/>
</dbReference>
<evidence type="ECO:0000256" key="2">
    <source>
        <dbReference type="ARBA" id="ARBA00022448"/>
    </source>
</evidence>
<evidence type="ECO:0000313" key="4">
    <source>
        <dbReference type="EMBL" id="KJK65396.1"/>
    </source>
</evidence>
<protein>
    <submittedName>
        <fullName evidence="4">Exocyst complex component Sec6</fullName>
    </submittedName>
</protein>
<dbReference type="GO" id="GO:0000149">
    <property type="term" value="F:SNARE binding"/>
    <property type="evidence" value="ECO:0007669"/>
    <property type="project" value="TreeGrafter"/>
</dbReference>
<dbReference type="PANTHER" id="PTHR21292:SF1">
    <property type="entry name" value="EXOCYST COMPLEX COMPONENT 3"/>
    <property type="match status" value="1"/>
</dbReference>
<dbReference type="AlphaFoldDB" id="A0A0F0IDZ5"/>
<sequence>MARGADSEGTVALPRLEDILRHPEDLDKIAGLRAEYSRKKAAVDSQLREGLRDQLETVQRSISALTEGQRQVSKTKDELQGIDKLCAESQSSVEDFSQIDRLAKVQRNFEAVLTMKKGLENFSENLAEVESLLREDDDDLENQPNLLRAHMQISKLRDFRDEAMDQIRKAQDPSSEATLEDYFQGLDSVIDWFDDHLGTACMNLIPLVQSDNPSMVVRLAVVVMNEEKKDETVRALQEAQKDHQDLAGRFKSMNVGPKTVRGYKEKFLQAIEFYAQNQFENTKEEFLGDPDILEKSFRWFFNDLFSVKQGMQTLMPKKWKIYKTYTDIYHRMMHDFFVDLINDPELPPDNLLSIIHWSEKYYKKMNKLGWKPTDLRPNILDDREPELIRQWQSIIIKAVEEWMERITETDRKGLVERIPDSLDTNAEGYFRTKTLPDMWRMIHEQIQAAKASSRTDLVEGIIDAMFRVLKGRQAAWQSLIEEECAKYKAPGGDQLDGLQLLQDWLVAVANDQIACIDDNDESGQLGYLSRFKREFEAHVDPKYMAARAIPELDALRDGYVDLSTYCLTQFVEVVFAVDFRATIPDFFTQKWYGDFAIKRITSTFEDYMADYSPVIHPSLIDILVEELSDELLVRYLSSVRNRGVKFRRHADPYTDKFKDDVLTVFAFFQNYPDSFASTIKQKWRLVDWLVRLLESEKGPAVVAVYEDFKMEYWDLQLTWVEAVLRTRDDFERSMISAVKAKAAELSVERGMETLMSRMR</sequence>
<evidence type="ECO:0000256" key="3">
    <source>
        <dbReference type="ARBA" id="ARBA00022483"/>
    </source>
</evidence>
<dbReference type="GO" id="GO:0000145">
    <property type="term" value="C:exocyst"/>
    <property type="evidence" value="ECO:0007669"/>
    <property type="project" value="InterPro"/>
</dbReference>
<comment type="similarity">
    <text evidence="1">Belongs to the SEC6 family.</text>
</comment>
<dbReference type="STRING" id="1403190.A0A0F0IDZ5"/>
<dbReference type="Gene3D" id="1.10.357.50">
    <property type="match status" value="1"/>
</dbReference>
<dbReference type="Proteomes" id="UP000033540">
    <property type="component" value="Unassembled WGS sequence"/>
</dbReference>
<evidence type="ECO:0000313" key="5">
    <source>
        <dbReference type="Proteomes" id="UP000033540"/>
    </source>
</evidence>
<reference evidence="4 5" key="1">
    <citation type="submission" date="2015-02" db="EMBL/GenBank/DDBJ databases">
        <title>Draft genome sequence of Aspergillus parasiticus SU-1.</title>
        <authorList>
            <person name="Yu J."/>
            <person name="Fedorova N."/>
            <person name="Yin Y."/>
            <person name="Losada L."/>
            <person name="Zafar N."/>
            <person name="Taujale R."/>
            <person name="Ehrlich K.C."/>
            <person name="Bhatnagar D."/>
            <person name="Cleveland T.E."/>
            <person name="Bennett J.W."/>
            <person name="Nierman W.C."/>
        </authorList>
    </citation>
    <scope>NUCLEOTIDE SEQUENCE [LARGE SCALE GENOMIC DNA]</scope>
    <source>
        <strain evidence="5">ATCC 56775 / NRRL 5862 / SRRC 143 / SU-1</strain>
    </source>
</reference>
<dbReference type="Pfam" id="PF06046">
    <property type="entry name" value="Sec6"/>
    <property type="match status" value="1"/>
</dbReference>
<keyword evidence="3" id="KW-0268">Exocytosis</keyword>
<dbReference type="InterPro" id="IPR042532">
    <property type="entry name" value="EXOC3/Sec6_C"/>
</dbReference>
<dbReference type="EMBL" id="JZEE01000365">
    <property type="protein sequence ID" value="KJK65396.1"/>
    <property type="molecule type" value="Genomic_DNA"/>
</dbReference>
<evidence type="ECO:0000256" key="1">
    <source>
        <dbReference type="ARBA" id="ARBA00009447"/>
    </source>
</evidence>
<name>A0A0F0IDZ5_ASPPU</name>
<proteinExistence type="inferred from homology"/>
<dbReference type="FunFam" id="1.10.357.50:FF:000006">
    <property type="entry name" value="Exocyst complex component sec6"/>
    <property type="match status" value="1"/>
</dbReference>
<dbReference type="InterPro" id="IPR010326">
    <property type="entry name" value="EXOC3/Sec6"/>
</dbReference>
<keyword evidence="2" id="KW-0813">Transport</keyword>
<dbReference type="GO" id="GO:0051601">
    <property type="term" value="P:exocyst localization"/>
    <property type="evidence" value="ECO:0007669"/>
    <property type="project" value="TreeGrafter"/>
</dbReference>
<dbReference type="OrthoDB" id="190098at2759"/>
<dbReference type="FunFam" id="1.10.357.70:FF:000005">
    <property type="entry name" value="Exocyst complex component Sec6"/>
    <property type="match status" value="1"/>
</dbReference>
<organism evidence="4 5">
    <name type="scientific">Aspergillus parasiticus (strain ATCC 56775 / NRRL 5862 / SRRC 143 / SU-1)</name>
    <dbReference type="NCBI Taxonomy" id="1403190"/>
    <lineage>
        <taxon>Eukaryota</taxon>
        <taxon>Fungi</taxon>
        <taxon>Dikarya</taxon>
        <taxon>Ascomycota</taxon>
        <taxon>Pezizomycotina</taxon>
        <taxon>Eurotiomycetes</taxon>
        <taxon>Eurotiomycetidae</taxon>
        <taxon>Eurotiales</taxon>
        <taxon>Aspergillaceae</taxon>
        <taxon>Aspergillus</taxon>
        <taxon>Aspergillus subgen. Circumdati</taxon>
    </lineage>
</organism>
<accession>A0A0F0IDZ5</accession>
<comment type="caution">
    <text evidence="4">The sequence shown here is derived from an EMBL/GenBank/DDBJ whole genome shotgun (WGS) entry which is preliminary data.</text>
</comment>
<dbReference type="GO" id="GO:0006887">
    <property type="term" value="P:exocytosis"/>
    <property type="evidence" value="ECO:0007669"/>
    <property type="project" value="UniProtKB-KW"/>
</dbReference>
<dbReference type="PANTHER" id="PTHR21292">
    <property type="entry name" value="EXOCYST COMPLEX COMPONENT SEC6-RELATED"/>
    <property type="match status" value="1"/>
</dbReference>